<organism evidence="3 4">
    <name type="scientific">Halorhabdus tiamatea SARL4B</name>
    <dbReference type="NCBI Taxonomy" id="1033806"/>
    <lineage>
        <taxon>Archaea</taxon>
        <taxon>Methanobacteriati</taxon>
        <taxon>Methanobacteriota</taxon>
        <taxon>Stenosarchaea group</taxon>
        <taxon>Halobacteria</taxon>
        <taxon>Halobacteriales</taxon>
        <taxon>Haloarculaceae</taxon>
        <taxon>Halorhabdus</taxon>
    </lineage>
</organism>
<dbReference type="KEGG" id="hti:HTIA_0250"/>
<dbReference type="Proteomes" id="UP000003861">
    <property type="component" value="Unassembled WGS sequence"/>
</dbReference>
<feature type="transmembrane region" description="Helical" evidence="1">
    <location>
        <begin position="173"/>
        <end position="193"/>
    </location>
</feature>
<name>F7PHQ2_9EURY</name>
<dbReference type="PANTHER" id="PTHR40700:SF1">
    <property type="entry name" value="DUF63 DOMAIN-CONTAINING PROTEIN"/>
    <property type="match status" value="1"/>
</dbReference>
<reference evidence="2 5" key="3">
    <citation type="journal article" date="2014" name="Environ. Microbiol.">
        <title>Halorhabdus tiamatea: proteogenomics and glycosidase activity measurements identify the first cultivated euryarchaeon from a deep-sea anoxic brine lake as potential polysaccharide degrader.</title>
        <authorList>
            <person name="Werner J."/>
            <person name="Ferrer M."/>
            <person name="Michel G."/>
            <person name="Mann A.J."/>
            <person name="Huang S."/>
            <person name="Juarez S."/>
            <person name="Ciordia S."/>
            <person name="Albar J.P."/>
            <person name="Alcaide M."/>
            <person name="La Cono V."/>
            <person name="Yakimov M.M."/>
            <person name="Antunes A."/>
            <person name="Taborda M."/>
            <person name="Da Costa M.S."/>
            <person name="Amann R.I."/>
            <person name="Gloeckner F.O."/>
            <person name="Golyshina O.V."/>
            <person name="Golyshin P.N."/>
            <person name="Teeling H."/>
        </authorList>
    </citation>
    <scope>NUCLEOTIDE SEQUENCE [LARGE SCALE GENOMIC DNA]</scope>
    <source>
        <strain evidence="5">SARL4B</strain>
        <strain evidence="2">Type strain: SARL4B</strain>
    </source>
</reference>
<feature type="transmembrane region" description="Helical" evidence="1">
    <location>
        <begin position="12"/>
        <end position="32"/>
    </location>
</feature>
<dbReference type="STRING" id="1033806.HTIA_0250"/>
<dbReference type="EMBL" id="AFNT02000008">
    <property type="protein sequence ID" value="ERJ06896.1"/>
    <property type="molecule type" value="Genomic_DNA"/>
</dbReference>
<keyword evidence="1" id="KW-0812">Transmembrane</keyword>
<dbReference type="PANTHER" id="PTHR40700">
    <property type="entry name" value="HYPOTHETICAL MEMBRANE PROTEIN, CONSERVED, DUF63 FAMILY"/>
    <property type="match status" value="1"/>
</dbReference>
<dbReference type="EMBL" id="HF571520">
    <property type="protein sequence ID" value="CCQ32400.1"/>
    <property type="molecule type" value="Genomic_DNA"/>
</dbReference>
<dbReference type="HOGENOM" id="CLU_1028982_0_0_2"/>
<evidence type="ECO:0000313" key="4">
    <source>
        <dbReference type="Proteomes" id="UP000003861"/>
    </source>
</evidence>
<reference evidence="3 4" key="1">
    <citation type="journal article" date="2011" name="J. Bacteriol.">
        <title>Genome sequence of Halorhabdus tiamatea, the first archaeon isolated from a deep-sea anoxic brine lake.</title>
        <authorList>
            <person name="Antunes A."/>
            <person name="Alam I."/>
            <person name="Bajic V.B."/>
            <person name="Stingl U."/>
        </authorList>
    </citation>
    <scope>NUCLEOTIDE SEQUENCE [LARGE SCALE GENOMIC DNA]</scope>
    <source>
        <strain evidence="3 4">SARL4B</strain>
    </source>
</reference>
<keyword evidence="1" id="KW-1133">Transmembrane helix</keyword>
<feature type="transmembrane region" description="Helical" evidence="1">
    <location>
        <begin position="41"/>
        <end position="60"/>
    </location>
</feature>
<evidence type="ECO:0000313" key="3">
    <source>
        <dbReference type="EMBL" id="ERJ06896.1"/>
    </source>
</evidence>
<proteinExistence type="predicted"/>
<keyword evidence="5" id="KW-1185">Reference proteome</keyword>
<accession>F7PHQ2</accession>
<dbReference type="InterPro" id="IPR002749">
    <property type="entry name" value="DUF63"/>
</dbReference>
<protein>
    <submittedName>
        <fullName evidence="2">Conserved hypothetical membrane protein (DUF63)</fullName>
    </submittedName>
    <submittedName>
        <fullName evidence="3">Membrane of protein</fullName>
    </submittedName>
</protein>
<keyword evidence="1" id="KW-0472">Membrane</keyword>
<feature type="transmembrane region" description="Helical" evidence="1">
    <location>
        <begin position="80"/>
        <end position="101"/>
    </location>
</feature>
<dbReference type="AlphaFoldDB" id="F7PHQ2"/>
<reference evidence="3 4" key="2">
    <citation type="journal article" date="2013" name="PLoS ONE">
        <title>INDIGO - INtegrated Data Warehouse of MIcrobial GenOmes with Examples from the Red Sea Extremophiles.</title>
        <authorList>
            <person name="Alam I."/>
            <person name="Antunes A."/>
            <person name="Kamau A.A."/>
            <person name="Ba Alawi W."/>
            <person name="Kalkatawi M."/>
            <person name="Stingl U."/>
            <person name="Bajic V.B."/>
        </authorList>
    </citation>
    <scope>NUCLEOTIDE SEQUENCE [LARGE SCALE GENOMIC DNA]</scope>
    <source>
        <strain evidence="3 4">SARL4B</strain>
    </source>
</reference>
<feature type="transmembrane region" description="Helical" evidence="1">
    <location>
        <begin position="226"/>
        <end position="244"/>
    </location>
</feature>
<feature type="transmembrane region" description="Helical" evidence="1">
    <location>
        <begin position="108"/>
        <end position="129"/>
    </location>
</feature>
<evidence type="ECO:0000256" key="1">
    <source>
        <dbReference type="SAM" id="Phobius"/>
    </source>
</evidence>
<dbReference type="GeneID" id="23798405"/>
<gene>
    <name evidence="3" type="ORF">HLRTI_000969</name>
    <name evidence="2" type="ORF">HTIA_0250</name>
</gene>
<dbReference type="OrthoDB" id="308209at2157"/>
<dbReference type="eggNOG" id="arCOG02178">
    <property type="taxonomic scope" value="Archaea"/>
</dbReference>
<dbReference type="Proteomes" id="UP000015381">
    <property type="component" value="Chromosome I"/>
</dbReference>
<feature type="transmembrane region" description="Helical" evidence="1">
    <location>
        <begin position="256"/>
        <end position="278"/>
    </location>
</feature>
<dbReference type="RefSeq" id="WP_008524992.1">
    <property type="nucleotide sequence ID" value="NC_021921.1"/>
</dbReference>
<sequence>MVLPSGFVVPALPYLVVLGLGLLLTTLLLLGLEPPVGKGHVLALLPWMAVGGIAHGFYQIPNPPGLYPEWAGPLFGAPAVYLTTYVLVATVWLLLIVLGTATNSLDRVVTYLGATGLGVLLVFLGVIIWQGMGPELSFQPLWPTVAFLVALVLTATTYFLVSLKWTGEVARTGVAGVAVVFAHAFDGVITTVGKDVLGAHERTPIPATIMDFAGQLPTAEYIGSGWLFLVVKLLLATAVVVAFAEYIEERPARGSLFLALITAVGIGPAMNNVVIYILG</sequence>
<evidence type="ECO:0000313" key="2">
    <source>
        <dbReference type="EMBL" id="CCQ32400.1"/>
    </source>
</evidence>
<evidence type="ECO:0000313" key="5">
    <source>
        <dbReference type="Proteomes" id="UP000015381"/>
    </source>
</evidence>
<feature type="transmembrane region" description="Helical" evidence="1">
    <location>
        <begin position="141"/>
        <end position="161"/>
    </location>
</feature>
<dbReference type="Pfam" id="PF01889">
    <property type="entry name" value="DUF63"/>
    <property type="match status" value="1"/>
</dbReference>